<accession>A0A0A9FN34</accession>
<organism evidence="1">
    <name type="scientific">Arundo donax</name>
    <name type="common">Giant reed</name>
    <name type="synonym">Donax arundinaceus</name>
    <dbReference type="NCBI Taxonomy" id="35708"/>
    <lineage>
        <taxon>Eukaryota</taxon>
        <taxon>Viridiplantae</taxon>
        <taxon>Streptophyta</taxon>
        <taxon>Embryophyta</taxon>
        <taxon>Tracheophyta</taxon>
        <taxon>Spermatophyta</taxon>
        <taxon>Magnoliopsida</taxon>
        <taxon>Liliopsida</taxon>
        <taxon>Poales</taxon>
        <taxon>Poaceae</taxon>
        <taxon>PACMAD clade</taxon>
        <taxon>Arundinoideae</taxon>
        <taxon>Arundineae</taxon>
        <taxon>Arundo</taxon>
    </lineage>
</organism>
<dbReference type="EMBL" id="GBRH01188188">
    <property type="protein sequence ID" value="JAE09708.1"/>
    <property type="molecule type" value="Transcribed_RNA"/>
</dbReference>
<name>A0A0A9FN34_ARUDO</name>
<protein>
    <submittedName>
        <fullName evidence="1">Uncharacterized protein</fullName>
    </submittedName>
</protein>
<evidence type="ECO:0000313" key="1">
    <source>
        <dbReference type="EMBL" id="JAE09708.1"/>
    </source>
</evidence>
<reference evidence="1" key="2">
    <citation type="journal article" date="2015" name="Data Brief">
        <title>Shoot transcriptome of the giant reed, Arundo donax.</title>
        <authorList>
            <person name="Barrero R.A."/>
            <person name="Guerrero F.D."/>
            <person name="Moolhuijzen P."/>
            <person name="Goolsby J.A."/>
            <person name="Tidwell J."/>
            <person name="Bellgard S.E."/>
            <person name="Bellgard M.I."/>
        </authorList>
    </citation>
    <scope>NUCLEOTIDE SEQUENCE</scope>
    <source>
        <tissue evidence="1">Shoot tissue taken approximately 20 cm above the soil surface</tissue>
    </source>
</reference>
<proteinExistence type="predicted"/>
<sequence length="13" mass="1450">MVLFSSKDMSTGF</sequence>
<reference evidence="1" key="1">
    <citation type="submission" date="2014-09" db="EMBL/GenBank/DDBJ databases">
        <authorList>
            <person name="Magalhaes I.L.F."/>
            <person name="Oliveira U."/>
            <person name="Santos F.R."/>
            <person name="Vidigal T.H.D.A."/>
            <person name="Brescovit A.D."/>
            <person name="Santos A.J."/>
        </authorList>
    </citation>
    <scope>NUCLEOTIDE SEQUENCE</scope>
    <source>
        <tissue evidence="1">Shoot tissue taken approximately 20 cm above the soil surface</tissue>
    </source>
</reference>